<name>A0A9D4S093_DREPO</name>
<accession>A0A9D4S093</accession>
<organism evidence="1 2">
    <name type="scientific">Dreissena polymorpha</name>
    <name type="common">Zebra mussel</name>
    <name type="synonym">Mytilus polymorpha</name>
    <dbReference type="NCBI Taxonomy" id="45954"/>
    <lineage>
        <taxon>Eukaryota</taxon>
        <taxon>Metazoa</taxon>
        <taxon>Spiralia</taxon>
        <taxon>Lophotrochozoa</taxon>
        <taxon>Mollusca</taxon>
        <taxon>Bivalvia</taxon>
        <taxon>Autobranchia</taxon>
        <taxon>Heteroconchia</taxon>
        <taxon>Euheterodonta</taxon>
        <taxon>Imparidentia</taxon>
        <taxon>Neoheterodontei</taxon>
        <taxon>Myida</taxon>
        <taxon>Dreissenoidea</taxon>
        <taxon>Dreissenidae</taxon>
        <taxon>Dreissena</taxon>
    </lineage>
</organism>
<proteinExistence type="predicted"/>
<sequence>MAQWDPWFWQIRRHVRLPDSNDVVCVDTVLGQSYKPYGKSCCYYRSTLAFVDTRPFSGGFYLLHSSFSPRDHEANDLIMKEKCCTKSDNCDLYYELHPTGTCYTGSPYHFGNRFKLIVN</sequence>
<evidence type="ECO:0000313" key="2">
    <source>
        <dbReference type="Proteomes" id="UP000828390"/>
    </source>
</evidence>
<dbReference type="Proteomes" id="UP000828390">
    <property type="component" value="Unassembled WGS sequence"/>
</dbReference>
<reference evidence="1" key="2">
    <citation type="submission" date="2020-11" db="EMBL/GenBank/DDBJ databases">
        <authorList>
            <person name="McCartney M.A."/>
            <person name="Auch B."/>
            <person name="Kono T."/>
            <person name="Mallez S."/>
            <person name="Becker A."/>
            <person name="Gohl D.M."/>
            <person name="Silverstein K.A.T."/>
            <person name="Koren S."/>
            <person name="Bechman K.B."/>
            <person name="Herman A."/>
            <person name="Abrahante J.E."/>
            <person name="Garbe J."/>
        </authorList>
    </citation>
    <scope>NUCLEOTIDE SEQUENCE</scope>
    <source>
        <strain evidence="1">Duluth1</strain>
        <tissue evidence="1">Whole animal</tissue>
    </source>
</reference>
<comment type="caution">
    <text evidence="1">The sequence shown here is derived from an EMBL/GenBank/DDBJ whole genome shotgun (WGS) entry which is preliminary data.</text>
</comment>
<keyword evidence="2" id="KW-1185">Reference proteome</keyword>
<protein>
    <submittedName>
        <fullName evidence="1">Uncharacterized protein</fullName>
    </submittedName>
</protein>
<gene>
    <name evidence="1" type="ORF">DPMN_009050</name>
</gene>
<dbReference type="AlphaFoldDB" id="A0A9D4S093"/>
<evidence type="ECO:0000313" key="1">
    <source>
        <dbReference type="EMBL" id="KAH3885062.1"/>
    </source>
</evidence>
<dbReference type="EMBL" id="JAIWYP010000001">
    <property type="protein sequence ID" value="KAH3885062.1"/>
    <property type="molecule type" value="Genomic_DNA"/>
</dbReference>
<reference evidence="1" key="1">
    <citation type="journal article" date="2019" name="bioRxiv">
        <title>The Genome of the Zebra Mussel, Dreissena polymorpha: A Resource for Invasive Species Research.</title>
        <authorList>
            <person name="McCartney M.A."/>
            <person name="Auch B."/>
            <person name="Kono T."/>
            <person name="Mallez S."/>
            <person name="Zhang Y."/>
            <person name="Obille A."/>
            <person name="Becker A."/>
            <person name="Abrahante J.E."/>
            <person name="Garbe J."/>
            <person name="Badalamenti J.P."/>
            <person name="Herman A."/>
            <person name="Mangelson H."/>
            <person name="Liachko I."/>
            <person name="Sullivan S."/>
            <person name="Sone E.D."/>
            <person name="Koren S."/>
            <person name="Silverstein K.A.T."/>
            <person name="Beckman K.B."/>
            <person name="Gohl D.M."/>
        </authorList>
    </citation>
    <scope>NUCLEOTIDE SEQUENCE</scope>
    <source>
        <strain evidence="1">Duluth1</strain>
        <tissue evidence="1">Whole animal</tissue>
    </source>
</reference>